<sequence length="282" mass="29739">MVALSTLAFGLSSVAFALAIPTSSENTLEKRGDFNFLFGPDHPLAIARRNETLARRSNTNYNQDYTTGGTVQFSPRTNGFSVNWNTQNDFVVGVGWNPGSTAAITYSGTFSVSSGLGSLGVYGWTTNPLIEYYVMETNVGISGLGTVRGSVSSDGGTYTIYTNTRVNQPSIQGTSTFTQFISVRNGARSSGTVTLQNHFQAWAGLGMQLGTMNFQVIAVESWSGSGSASQSISNTGGGGTGTGTGTGNNPTTTPNNNNGGTCSALWGQWSKLVHVTIYEETY</sequence>
<dbReference type="InterPro" id="IPR013319">
    <property type="entry name" value="GH11/12"/>
</dbReference>
<dbReference type="Gene3D" id="2.60.120.180">
    <property type="match status" value="1"/>
</dbReference>
<feature type="compositionally biased region" description="Low complexity" evidence="15">
    <location>
        <begin position="247"/>
        <end position="259"/>
    </location>
</feature>
<dbReference type="Pfam" id="PF00457">
    <property type="entry name" value="Glyco_hydro_11"/>
    <property type="match status" value="1"/>
</dbReference>
<dbReference type="EC" id="3.2.1.8" evidence="5 13"/>
<dbReference type="PROSITE" id="PS51761">
    <property type="entry name" value="GH11_3"/>
    <property type="match status" value="1"/>
</dbReference>
<keyword evidence="11 13" id="KW-0326">Glycosidase</keyword>
<evidence type="ECO:0000256" key="14">
    <source>
        <dbReference type="RuleBase" id="RU362015"/>
    </source>
</evidence>
<dbReference type="AlphaFoldDB" id="A0A7C8RCP1"/>
<evidence type="ECO:0000256" key="1">
    <source>
        <dbReference type="ARBA" id="ARBA00000681"/>
    </source>
</evidence>
<evidence type="ECO:0000256" key="8">
    <source>
        <dbReference type="ARBA" id="ARBA00022729"/>
    </source>
</evidence>
<feature type="chain" id="PRO_5028923764" description="Endo-1,4-beta-xylanase" evidence="16">
    <location>
        <begin position="20"/>
        <end position="282"/>
    </location>
</feature>
<evidence type="ECO:0000256" key="13">
    <source>
        <dbReference type="PROSITE-ProRule" id="PRU01097"/>
    </source>
</evidence>
<comment type="subcellular location">
    <subcellularLocation>
        <location evidence="2">Secreted</location>
    </subcellularLocation>
</comment>
<dbReference type="GO" id="GO:0005576">
    <property type="term" value="C:extracellular region"/>
    <property type="evidence" value="ECO:0007669"/>
    <property type="project" value="UniProtKB-SubCell"/>
</dbReference>
<evidence type="ECO:0000256" key="12">
    <source>
        <dbReference type="ARBA" id="ARBA00023326"/>
    </source>
</evidence>
<reference evidence="18 19" key="1">
    <citation type="submission" date="2020-01" db="EMBL/GenBank/DDBJ databases">
        <authorList>
            <person name="Palmer J.M."/>
        </authorList>
    </citation>
    <scope>NUCLEOTIDE SEQUENCE [LARGE SCALE GENOMIC DNA]</scope>
    <source>
        <strain evidence="18 19">TWF970</strain>
    </source>
</reference>
<proteinExistence type="inferred from homology"/>
<gene>
    <name evidence="18" type="ORF">TWF970_002069</name>
</gene>
<dbReference type="Proteomes" id="UP000474640">
    <property type="component" value="Unassembled WGS sequence"/>
</dbReference>
<evidence type="ECO:0000256" key="4">
    <source>
        <dbReference type="ARBA" id="ARBA00007792"/>
    </source>
</evidence>
<keyword evidence="8 16" id="KW-0732">Signal</keyword>
<dbReference type="PRINTS" id="PR00911">
    <property type="entry name" value="GLHYDRLASE11"/>
</dbReference>
<comment type="pathway">
    <text evidence="3 13 14">Glycan degradation; xylan degradation.</text>
</comment>
<evidence type="ECO:0000313" key="18">
    <source>
        <dbReference type="EMBL" id="KAF3281510.1"/>
    </source>
</evidence>
<dbReference type="GO" id="GO:0045493">
    <property type="term" value="P:xylan catabolic process"/>
    <property type="evidence" value="ECO:0007669"/>
    <property type="project" value="UniProtKB-UniRule"/>
</dbReference>
<comment type="caution">
    <text evidence="18">The sequence shown here is derived from an EMBL/GenBank/DDBJ whole genome shotgun (WGS) entry which is preliminary data.</text>
</comment>
<feature type="active site" description="Proton donor" evidence="13">
    <location>
        <position position="220"/>
    </location>
</feature>
<evidence type="ECO:0000256" key="3">
    <source>
        <dbReference type="ARBA" id="ARBA00004851"/>
    </source>
</evidence>
<dbReference type="UniPathway" id="UPA00114"/>
<feature type="compositionally biased region" description="Gly residues" evidence="15">
    <location>
        <begin position="235"/>
        <end position="246"/>
    </location>
</feature>
<evidence type="ECO:0000256" key="5">
    <source>
        <dbReference type="ARBA" id="ARBA00012590"/>
    </source>
</evidence>
<dbReference type="GO" id="GO:0031176">
    <property type="term" value="F:endo-1,4-beta-xylanase activity"/>
    <property type="evidence" value="ECO:0007669"/>
    <property type="project" value="UniProtKB-UniRule"/>
</dbReference>
<evidence type="ECO:0000256" key="9">
    <source>
        <dbReference type="ARBA" id="ARBA00022801"/>
    </source>
</evidence>
<evidence type="ECO:0000256" key="6">
    <source>
        <dbReference type="ARBA" id="ARBA00022525"/>
    </source>
</evidence>
<accession>A0A7C8RCP1</accession>
<evidence type="ECO:0000256" key="7">
    <source>
        <dbReference type="ARBA" id="ARBA00022651"/>
    </source>
</evidence>
<keyword evidence="6" id="KW-0964">Secreted</keyword>
<comment type="similarity">
    <text evidence="4 13 14">Belongs to the glycosyl hydrolase 11 (cellulase G) family.</text>
</comment>
<dbReference type="SUPFAM" id="SSF49899">
    <property type="entry name" value="Concanavalin A-like lectins/glucanases"/>
    <property type="match status" value="1"/>
</dbReference>
<dbReference type="InterPro" id="IPR013320">
    <property type="entry name" value="ConA-like_dom_sf"/>
</dbReference>
<evidence type="ECO:0000256" key="16">
    <source>
        <dbReference type="SAM" id="SignalP"/>
    </source>
</evidence>
<organism evidence="18 19">
    <name type="scientific">Orbilia oligospora</name>
    <name type="common">Nematode-trapping fungus</name>
    <name type="synonym">Arthrobotrys oligospora</name>
    <dbReference type="NCBI Taxonomy" id="2813651"/>
    <lineage>
        <taxon>Eukaryota</taxon>
        <taxon>Fungi</taxon>
        <taxon>Dikarya</taxon>
        <taxon>Ascomycota</taxon>
        <taxon>Pezizomycotina</taxon>
        <taxon>Orbiliomycetes</taxon>
        <taxon>Orbiliales</taxon>
        <taxon>Orbiliaceae</taxon>
        <taxon>Orbilia</taxon>
    </lineage>
</organism>
<feature type="domain" description="GH11" evidence="17">
    <location>
        <begin position="47"/>
        <end position="233"/>
    </location>
</feature>
<dbReference type="PANTHER" id="PTHR46828:SF4">
    <property type="entry name" value="ENDO-1,4-BETA-XYLANASE"/>
    <property type="match status" value="1"/>
</dbReference>
<feature type="active site" description="Nucleophile" evidence="13">
    <location>
        <position position="131"/>
    </location>
</feature>
<dbReference type="InterPro" id="IPR018208">
    <property type="entry name" value="GH11_AS_1"/>
</dbReference>
<dbReference type="OrthoDB" id="2115822at2759"/>
<evidence type="ECO:0000256" key="10">
    <source>
        <dbReference type="ARBA" id="ARBA00023277"/>
    </source>
</evidence>
<evidence type="ECO:0000256" key="2">
    <source>
        <dbReference type="ARBA" id="ARBA00004613"/>
    </source>
</evidence>
<dbReference type="InterPro" id="IPR033123">
    <property type="entry name" value="GH11_dom"/>
</dbReference>
<dbReference type="InterPro" id="IPR001137">
    <property type="entry name" value="Glyco_hydro_11"/>
</dbReference>
<keyword evidence="10 13" id="KW-0119">Carbohydrate metabolism</keyword>
<feature type="region of interest" description="Disordered" evidence="15">
    <location>
        <begin position="228"/>
        <end position="259"/>
    </location>
</feature>
<dbReference type="PROSITE" id="PS00776">
    <property type="entry name" value="GH11_1"/>
    <property type="match status" value="1"/>
</dbReference>
<keyword evidence="12 13" id="KW-0624">Polysaccharide degradation</keyword>
<feature type="signal peptide" evidence="16">
    <location>
        <begin position="1"/>
        <end position="19"/>
    </location>
</feature>
<evidence type="ECO:0000313" key="19">
    <source>
        <dbReference type="Proteomes" id="UP000474640"/>
    </source>
</evidence>
<evidence type="ECO:0000256" key="11">
    <source>
        <dbReference type="ARBA" id="ARBA00023295"/>
    </source>
</evidence>
<comment type="catalytic activity">
    <reaction evidence="1 13 14">
        <text>Endohydrolysis of (1-&gt;4)-beta-D-xylosidic linkages in xylans.</text>
        <dbReference type="EC" id="3.2.1.8"/>
    </reaction>
</comment>
<evidence type="ECO:0000259" key="17">
    <source>
        <dbReference type="PROSITE" id="PS51761"/>
    </source>
</evidence>
<protein>
    <recommendedName>
        <fullName evidence="5 13">Endo-1,4-beta-xylanase</fullName>
        <ecNumber evidence="5 13">3.2.1.8</ecNumber>
    </recommendedName>
</protein>
<dbReference type="PANTHER" id="PTHR46828">
    <property type="entry name" value="ENDO-1,4-BETA-XYLANASE A-RELATED"/>
    <property type="match status" value="1"/>
</dbReference>
<keyword evidence="7 13" id="KW-0858">Xylan degradation</keyword>
<keyword evidence="9 13" id="KW-0378">Hydrolase</keyword>
<evidence type="ECO:0000256" key="15">
    <source>
        <dbReference type="SAM" id="MobiDB-lite"/>
    </source>
</evidence>
<dbReference type="EMBL" id="JAABOJ010000015">
    <property type="protein sequence ID" value="KAF3281510.1"/>
    <property type="molecule type" value="Genomic_DNA"/>
</dbReference>
<name>A0A7C8RCP1_ORBOL</name>